<evidence type="ECO:0000256" key="3">
    <source>
        <dbReference type="ARBA" id="ARBA00022658"/>
    </source>
</evidence>
<evidence type="ECO:0000256" key="2">
    <source>
        <dbReference type="ARBA" id="ARBA00022490"/>
    </source>
</evidence>
<sequence length="508" mass="56709">MNLVDDLVIWGKRTVDPWNRLSCCHEPILLVIEFCQVQGPKPLYCVPSLPSPHLNLDSVAVWLMSGETVSGSTLVLYNQQMAVYACVRYSTILDVRARAFQRPISLALLTSIKPNTELLSLFMLYSQKLLSPLLACNRCLFRLHLSHLIDIADSIQKCNFENYYAICRDSYLSPNTSARIESIAVKARRLMPRLQAAYASLASSAKRPLCQAHSTDSVESCLTTIGNAHSAPLLPLQNLAPCAYGAFIEALAPCRQILIKAGIPVQSGTLFCAGRSILKLTEYGGKCNEIRDGELFELLSDDYIDRENILKSTLPSLEQMLFPILSGDRLAICASEQRKPSGIDLLKKLTLLRVVIQQPQPKQHVLWNIDNMRVPREVQIFGQSASRSASAKWSVESVNAILDLNSECIRSKEYSGKTLGALSRKRPSTFPSDRALIAYIVSLLTEFCNVVYLAKCRNPEKIAAALALSLSDRKILYNFLAEIDLLKYGHLKEELRQNDEEQAKTMKV</sequence>
<gene>
    <name evidence="7" type="ORF">AB6A40_000114</name>
</gene>
<keyword evidence="2" id="KW-0963">Cytoplasm</keyword>
<dbReference type="GO" id="GO:0006914">
    <property type="term" value="P:autophagy"/>
    <property type="evidence" value="ECO:0007669"/>
    <property type="project" value="UniProtKB-KW"/>
</dbReference>
<keyword evidence="4" id="KW-0072">Autophagy</keyword>
<dbReference type="PANTHER" id="PTHR31334:SF1">
    <property type="entry name" value="GUANINE NUCLEOTIDE EXCHANGE PROTEIN SMCR8"/>
    <property type="match status" value="1"/>
</dbReference>
<proteinExistence type="inferred from homology"/>
<organism evidence="7 8">
    <name type="scientific">Gnathostoma spinigerum</name>
    <dbReference type="NCBI Taxonomy" id="75299"/>
    <lineage>
        <taxon>Eukaryota</taxon>
        <taxon>Metazoa</taxon>
        <taxon>Ecdysozoa</taxon>
        <taxon>Nematoda</taxon>
        <taxon>Chromadorea</taxon>
        <taxon>Rhabditida</taxon>
        <taxon>Spirurina</taxon>
        <taxon>Gnathostomatomorpha</taxon>
        <taxon>Gnathostomatoidea</taxon>
        <taxon>Gnathostomatidae</taxon>
        <taxon>Gnathostoma</taxon>
    </lineage>
</organism>
<dbReference type="InterPro" id="IPR037521">
    <property type="entry name" value="FLCN/SMCR8_DENN"/>
</dbReference>
<name>A0ABD6E2E8_9BILA</name>
<feature type="domain" description="UDENN FLCN/SMCR8-type" evidence="6">
    <location>
        <begin position="19"/>
        <end position="484"/>
    </location>
</feature>
<evidence type="ECO:0000313" key="7">
    <source>
        <dbReference type="EMBL" id="MFH4973405.1"/>
    </source>
</evidence>
<accession>A0ABD6E2E8</accession>
<evidence type="ECO:0000313" key="8">
    <source>
        <dbReference type="Proteomes" id="UP001608902"/>
    </source>
</evidence>
<keyword evidence="8" id="KW-1185">Reference proteome</keyword>
<comment type="caution">
    <text evidence="7">The sequence shown here is derived from an EMBL/GenBank/DDBJ whole genome shotgun (WGS) entry which is preliminary data.</text>
</comment>
<keyword evidence="3" id="KW-0344">Guanine-nucleotide releasing factor</keyword>
<dbReference type="EMBL" id="JBGFUD010000024">
    <property type="protein sequence ID" value="MFH4973405.1"/>
    <property type="molecule type" value="Genomic_DNA"/>
</dbReference>
<dbReference type="GO" id="GO:0005737">
    <property type="term" value="C:cytoplasm"/>
    <property type="evidence" value="ECO:0007669"/>
    <property type="project" value="UniProtKB-SubCell"/>
</dbReference>
<evidence type="ECO:0000256" key="5">
    <source>
        <dbReference type="ARBA" id="ARBA00038137"/>
    </source>
</evidence>
<dbReference type="AlphaFoldDB" id="A0ABD6E2E8"/>
<reference evidence="7 8" key="1">
    <citation type="submission" date="2024-08" db="EMBL/GenBank/DDBJ databases">
        <title>Gnathostoma spinigerum genome.</title>
        <authorList>
            <person name="Gonzalez-Bertolin B."/>
            <person name="Monzon S."/>
            <person name="Zaballos A."/>
            <person name="Jimenez P."/>
            <person name="Dekumyoy P."/>
            <person name="Varona S."/>
            <person name="Cuesta I."/>
            <person name="Sumanam S."/>
            <person name="Adisakwattana P."/>
            <person name="Gasser R.B."/>
            <person name="Hernandez-Gonzalez A."/>
            <person name="Young N.D."/>
            <person name="Perteguer M.J."/>
        </authorList>
    </citation>
    <scope>NUCLEOTIDE SEQUENCE [LARGE SCALE GENOMIC DNA]</scope>
    <source>
        <strain evidence="7">AL3</strain>
        <tissue evidence="7">Liver</tissue>
    </source>
</reference>
<evidence type="ECO:0000256" key="4">
    <source>
        <dbReference type="ARBA" id="ARBA00023006"/>
    </source>
</evidence>
<dbReference type="PANTHER" id="PTHR31334">
    <property type="entry name" value="SMITH-MAGENIS SYNDROME REGION GENE 8 PROTEIN"/>
    <property type="match status" value="1"/>
</dbReference>
<evidence type="ECO:0000256" key="1">
    <source>
        <dbReference type="ARBA" id="ARBA00004496"/>
    </source>
</evidence>
<comment type="subcellular location">
    <subcellularLocation>
        <location evidence="1">Cytoplasm</location>
    </subcellularLocation>
</comment>
<dbReference type="GO" id="GO:0005085">
    <property type="term" value="F:guanyl-nucleotide exchange factor activity"/>
    <property type="evidence" value="ECO:0007669"/>
    <property type="project" value="UniProtKB-KW"/>
</dbReference>
<protein>
    <recommendedName>
        <fullName evidence="6">UDENN FLCN/SMCR8-type domain-containing protein</fullName>
    </recommendedName>
</protein>
<dbReference type="Proteomes" id="UP001608902">
    <property type="component" value="Unassembled WGS sequence"/>
</dbReference>
<dbReference type="PROSITE" id="PS51834">
    <property type="entry name" value="DENN_FLCN_SMCR8"/>
    <property type="match status" value="1"/>
</dbReference>
<comment type="similarity">
    <text evidence="5">Belongs to the SMCR8 family.</text>
</comment>
<evidence type="ECO:0000259" key="6">
    <source>
        <dbReference type="PROSITE" id="PS51834"/>
    </source>
</evidence>